<evidence type="ECO:0000256" key="12">
    <source>
        <dbReference type="HAMAP-Rule" id="MF_01811"/>
    </source>
</evidence>
<feature type="transmembrane region" description="Helical" evidence="12">
    <location>
        <begin position="65"/>
        <end position="85"/>
    </location>
</feature>
<dbReference type="InterPro" id="IPR047196">
    <property type="entry name" value="YidC_ALB_C"/>
</dbReference>
<dbReference type="InterPro" id="IPR001708">
    <property type="entry name" value="YidC/ALB3/OXA1/COX18"/>
</dbReference>
<comment type="similarity">
    <text evidence="12">Belongs to the OXA1/ALB3/YidC family. Type 2 subfamily.</text>
</comment>
<evidence type="ECO:0000256" key="1">
    <source>
        <dbReference type="ARBA" id="ARBA00004651"/>
    </source>
</evidence>
<keyword evidence="6 12" id="KW-0653">Protein transport</keyword>
<evidence type="ECO:0000256" key="6">
    <source>
        <dbReference type="ARBA" id="ARBA00022927"/>
    </source>
</evidence>
<dbReference type="PRINTS" id="PR00701">
    <property type="entry name" value="60KDINNERMP"/>
</dbReference>
<dbReference type="PANTHER" id="PTHR12428:SF65">
    <property type="entry name" value="CYTOCHROME C OXIDASE ASSEMBLY PROTEIN COX18, MITOCHONDRIAL"/>
    <property type="match status" value="1"/>
</dbReference>
<protein>
    <recommendedName>
        <fullName evidence="12">Membrane protein insertase YidC</fullName>
    </recommendedName>
    <alternativeName>
        <fullName evidence="12">Foldase YidC</fullName>
    </alternativeName>
    <alternativeName>
        <fullName evidence="12">Membrane integrase YidC</fullName>
    </alternativeName>
    <alternativeName>
        <fullName evidence="12">Membrane protein YidC</fullName>
    </alternativeName>
</protein>
<feature type="region of interest" description="Disordered" evidence="13">
    <location>
        <begin position="271"/>
        <end position="315"/>
    </location>
</feature>
<keyword evidence="9" id="KW-0564">Palmitate</keyword>
<evidence type="ECO:0000256" key="11">
    <source>
        <dbReference type="ARBA" id="ARBA00023288"/>
    </source>
</evidence>
<feature type="transmembrane region" description="Helical" evidence="12">
    <location>
        <begin position="234"/>
        <end position="255"/>
    </location>
</feature>
<dbReference type="InterPro" id="IPR028055">
    <property type="entry name" value="YidC/Oxa/ALB_C"/>
</dbReference>
<keyword evidence="7 12" id="KW-1133">Transmembrane helix</keyword>
<dbReference type="NCBIfam" id="TIGR03592">
    <property type="entry name" value="yidC_oxa1_cterm"/>
    <property type="match status" value="1"/>
</dbReference>
<keyword evidence="4 12" id="KW-0812">Transmembrane</keyword>
<dbReference type="GO" id="GO:0015031">
    <property type="term" value="P:protein transport"/>
    <property type="evidence" value="ECO:0007669"/>
    <property type="project" value="UniProtKB-KW"/>
</dbReference>
<organism evidence="16 17">
    <name type="scientific">Vagococcus acidifermentans</name>
    <dbReference type="NCBI Taxonomy" id="564710"/>
    <lineage>
        <taxon>Bacteria</taxon>
        <taxon>Bacillati</taxon>
        <taxon>Bacillota</taxon>
        <taxon>Bacilli</taxon>
        <taxon>Lactobacillales</taxon>
        <taxon>Enterococcaceae</taxon>
        <taxon>Vagococcus</taxon>
    </lineage>
</organism>
<comment type="function">
    <text evidence="12">Required for the insertion and/or proper folding and/or complex formation of integral membrane proteins into the membrane. Involved in integration of membrane proteins that insert both dependently and independently of the Sec translocase complex, as well as at least some lipoproteins.</text>
</comment>
<keyword evidence="10 12" id="KW-0143">Chaperone</keyword>
<dbReference type="PANTHER" id="PTHR12428">
    <property type="entry name" value="OXA1"/>
    <property type="match status" value="1"/>
</dbReference>
<keyword evidence="3 12" id="KW-1003">Cell membrane</keyword>
<evidence type="ECO:0000259" key="15">
    <source>
        <dbReference type="Pfam" id="PF02096"/>
    </source>
</evidence>
<keyword evidence="5 12" id="KW-0732">Signal</keyword>
<dbReference type="PROSITE" id="PS51257">
    <property type="entry name" value="PROKAR_LIPOPROTEIN"/>
    <property type="match status" value="1"/>
</dbReference>
<dbReference type="AlphaFoldDB" id="A0A430AXU9"/>
<proteinExistence type="inferred from homology"/>
<dbReference type="Pfam" id="PF02096">
    <property type="entry name" value="60KD_IMP"/>
    <property type="match status" value="1"/>
</dbReference>
<feature type="transmembrane region" description="Helical" evidence="12">
    <location>
        <begin position="136"/>
        <end position="162"/>
    </location>
</feature>
<evidence type="ECO:0000256" key="9">
    <source>
        <dbReference type="ARBA" id="ARBA00023139"/>
    </source>
</evidence>
<evidence type="ECO:0000313" key="16">
    <source>
        <dbReference type="EMBL" id="RSU12892.1"/>
    </source>
</evidence>
<keyword evidence="8 12" id="KW-0472">Membrane</keyword>
<feature type="compositionally biased region" description="Basic residues" evidence="13">
    <location>
        <begin position="289"/>
        <end position="301"/>
    </location>
</feature>
<comment type="subcellular location">
    <subcellularLocation>
        <location evidence="1 12">Cell membrane</location>
        <topology evidence="1 12">Multi-pass membrane protein</topology>
    </subcellularLocation>
</comment>
<evidence type="ECO:0000256" key="2">
    <source>
        <dbReference type="ARBA" id="ARBA00022448"/>
    </source>
</evidence>
<feature type="domain" description="Membrane insertase YidC/Oxa/ALB C-terminal" evidence="15">
    <location>
        <begin position="65"/>
        <end position="253"/>
    </location>
</feature>
<dbReference type="GO" id="GO:0032977">
    <property type="term" value="F:membrane insertase activity"/>
    <property type="evidence" value="ECO:0007669"/>
    <property type="project" value="InterPro"/>
</dbReference>
<evidence type="ECO:0000256" key="4">
    <source>
        <dbReference type="ARBA" id="ARBA00022692"/>
    </source>
</evidence>
<dbReference type="GO" id="GO:0005886">
    <property type="term" value="C:plasma membrane"/>
    <property type="evidence" value="ECO:0007669"/>
    <property type="project" value="UniProtKB-SubCell"/>
</dbReference>
<feature type="chain" id="PRO_5038493930" description="Membrane protein insertase YidC" evidence="14">
    <location>
        <begin position="25"/>
        <end position="315"/>
    </location>
</feature>
<reference evidence="16 17" key="1">
    <citation type="submission" date="2017-05" db="EMBL/GenBank/DDBJ databases">
        <title>Vagococcus spp. assemblies.</title>
        <authorList>
            <person name="Gulvik C.A."/>
        </authorList>
    </citation>
    <scope>NUCLEOTIDE SEQUENCE [LARGE SCALE GENOMIC DNA]</scope>
    <source>
        <strain evidence="16 17">LMG 24798</strain>
    </source>
</reference>
<dbReference type="OrthoDB" id="9780552at2"/>
<evidence type="ECO:0000256" key="14">
    <source>
        <dbReference type="SAM" id="SignalP"/>
    </source>
</evidence>
<evidence type="ECO:0000256" key="13">
    <source>
        <dbReference type="SAM" id="MobiDB-lite"/>
    </source>
</evidence>
<keyword evidence="2 12" id="KW-0813">Transport</keyword>
<keyword evidence="17" id="KW-1185">Reference proteome</keyword>
<accession>A0A430AXU9</accession>
<gene>
    <name evidence="12" type="primary">yidC</name>
    <name evidence="16" type="ORF">CBF27_04960</name>
</gene>
<name>A0A430AXU9_9ENTE</name>
<dbReference type="CDD" id="cd20070">
    <property type="entry name" value="5TM_YidC_Alb3"/>
    <property type="match status" value="1"/>
</dbReference>
<dbReference type="RefSeq" id="WP_126813005.1">
    <property type="nucleotide sequence ID" value="NZ_NGKC01000004.1"/>
</dbReference>
<dbReference type="EMBL" id="NGKC01000004">
    <property type="protein sequence ID" value="RSU12892.1"/>
    <property type="molecule type" value="Genomic_DNA"/>
</dbReference>
<evidence type="ECO:0000256" key="10">
    <source>
        <dbReference type="ARBA" id="ARBA00023186"/>
    </source>
</evidence>
<sequence>MKKIKKWLITSGLFGLLISLSGCVSTYKTGPKAGQPTGEGWVYNLLVKPMGQLITYLVENFNWNYGFAIIFLTLIVRLLILPLGLGQMKKSMIQQEKMAAIKPQSDAVNEKIKQATTREEQAAAQMELQALYKENGISVMGGIGCLPLLVQMPIFTALFYTARYTPGISEASFFSIPLGEPSLILTVIAGLSYLAQSFISMIGLPEEQKKQMRTMSFMSPLMIVFFSFRSPAGVALYWVVGGIFSCIQSLITNLYHKPKIKREVAEEFRKNPPKVVVPPKKKEVNPAHTAKKTQAKPRNQGKGRNAGKQQSKYKR</sequence>
<evidence type="ECO:0000256" key="7">
    <source>
        <dbReference type="ARBA" id="ARBA00022989"/>
    </source>
</evidence>
<evidence type="ECO:0000256" key="5">
    <source>
        <dbReference type="ARBA" id="ARBA00022729"/>
    </source>
</evidence>
<dbReference type="GO" id="GO:0051205">
    <property type="term" value="P:protein insertion into membrane"/>
    <property type="evidence" value="ECO:0007669"/>
    <property type="project" value="TreeGrafter"/>
</dbReference>
<feature type="signal peptide" evidence="14">
    <location>
        <begin position="1"/>
        <end position="24"/>
    </location>
</feature>
<comment type="caution">
    <text evidence="16">The sequence shown here is derived from an EMBL/GenBank/DDBJ whole genome shotgun (WGS) entry which is preliminary data.</text>
</comment>
<evidence type="ECO:0000256" key="8">
    <source>
        <dbReference type="ARBA" id="ARBA00023136"/>
    </source>
</evidence>
<feature type="transmembrane region" description="Helical" evidence="12">
    <location>
        <begin position="182"/>
        <end position="204"/>
    </location>
</feature>
<dbReference type="Proteomes" id="UP000286773">
    <property type="component" value="Unassembled WGS sequence"/>
</dbReference>
<evidence type="ECO:0000256" key="3">
    <source>
        <dbReference type="ARBA" id="ARBA00022475"/>
    </source>
</evidence>
<evidence type="ECO:0000313" key="17">
    <source>
        <dbReference type="Proteomes" id="UP000286773"/>
    </source>
</evidence>
<keyword evidence="11 12" id="KW-0449">Lipoprotein</keyword>
<dbReference type="HAMAP" id="MF_01811">
    <property type="entry name" value="YidC_type2"/>
    <property type="match status" value="1"/>
</dbReference>
<dbReference type="InterPro" id="IPR023060">
    <property type="entry name" value="YidC/YidC1/YidC2_Firmicutes"/>
</dbReference>